<comment type="caution">
    <text evidence="5">The sequence shown here is derived from an EMBL/GenBank/DDBJ whole genome shotgun (WGS) entry which is preliminary data.</text>
</comment>
<protein>
    <recommendedName>
        <fullName evidence="7">DUF4785 domain-containing protein</fullName>
    </recommendedName>
</protein>
<evidence type="ECO:0000259" key="3">
    <source>
        <dbReference type="Pfam" id="PF16024"/>
    </source>
</evidence>
<feature type="domain" description="DUF4785" evidence="4">
    <location>
        <begin position="285"/>
        <end position="387"/>
    </location>
</feature>
<proteinExistence type="predicted"/>
<evidence type="ECO:0000259" key="4">
    <source>
        <dbReference type="Pfam" id="PF20943"/>
    </source>
</evidence>
<keyword evidence="2" id="KW-0732">Signal</keyword>
<dbReference type="AlphaFoldDB" id="A0A091B7P4"/>
<dbReference type="Pfam" id="PF16024">
    <property type="entry name" value="DUF4785_1st"/>
    <property type="match status" value="1"/>
</dbReference>
<dbReference type="RefSeq" id="WP_052575111.1">
    <property type="nucleotide sequence ID" value="NZ_AVCK01000012.1"/>
</dbReference>
<accession>A0A091B7P4</accession>
<evidence type="ECO:0000313" key="5">
    <source>
        <dbReference type="EMBL" id="KFN46864.1"/>
    </source>
</evidence>
<dbReference type="InterPro" id="IPR031979">
    <property type="entry name" value="DUF4785_N"/>
</dbReference>
<feature type="signal peptide" evidence="2">
    <location>
        <begin position="1"/>
        <end position="18"/>
    </location>
</feature>
<sequence length="419" mass="44115">MKKTLLFCLMSLSLSAQAANLLPPGSRDQAPSRLVSAPAPAGEFERKPVAFAWALDPWAELEAPAPFVAESREYWALAEASEMQAGLSIDTTAPGALIRVSPAAGSDAVEPGQLRMLRNGKAIAEPETFARRANAAQLKAAGMEVPDGSAIVQLAPEQGKGRFQVQLAEAKGRYLVHVFEPNSEYVLKAQAGRRSVLAGDTLEVSADLANGTSKMAGGEVGGSLISPSGRSYDLAFRNGKAQIQVPDEAGTTPGLWEVHLSSASFDQGASIQRDARTAVEVTRPTARLGGGYRFDAAAVRFELPVQVAAAGRYELRGTLFATGADGVARPVAQAHAANWFEPGARQLSLAFGRGNVPSGFGAPYELRFVELKDQARMGTLETRELAVRGAGATPTPRAVRPRDAAAPGRGTAGRETSIR</sequence>
<organism evidence="5 6">
    <name type="scientific">Arenimonas metalli CF5-1</name>
    <dbReference type="NCBI Taxonomy" id="1384056"/>
    <lineage>
        <taxon>Bacteria</taxon>
        <taxon>Pseudomonadati</taxon>
        <taxon>Pseudomonadota</taxon>
        <taxon>Gammaproteobacteria</taxon>
        <taxon>Lysobacterales</taxon>
        <taxon>Lysobacteraceae</taxon>
        <taxon>Arenimonas</taxon>
    </lineage>
</organism>
<evidence type="ECO:0000256" key="2">
    <source>
        <dbReference type="SAM" id="SignalP"/>
    </source>
</evidence>
<dbReference type="Gene3D" id="2.60.40.3870">
    <property type="entry name" value="Uncharacterised protein PF16024, DUF4785"/>
    <property type="match status" value="1"/>
</dbReference>
<dbReference type="Pfam" id="PF20943">
    <property type="entry name" value="DUF4785_3rd"/>
    <property type="match status" value="1"/>
</dbReference>
<name>A0A091B7P4_9GAMM</name>
<keyword evidence="6" id="KW-1185">Reference proteome</keyword>
<gene>
    <name evidence="5" type="ORF">N787_00795</name>
</gene>
<feature type="region of interest" description="Disordered" evidence="1">
    <location>
        <begin position="388"/>
        <end position="419"/>
    </location>
</feature>
<feature type="chain" id="PRO_5001871345" description="DUF4785 domain-containing protein" evidence="2">
    <location>
        <begin position="19"/>
        <end position="419"/>
    </location>
</feature>
<evidence type="ECO:0000256" key="1">
    <source>
        <dbReference type="SAM" id="MobiDB-lite"/>
    </source>
</evidence>
<feature type="compositionally biased region" description="Low complexity" evidence="1">
    <location>
        <begin position="390"/>
        <end position="419"/>
    </location>
</feature>
<feature type="domain" description="DUF4785" evidence="3">
    <location>
        <begin position="41"/>
        <end position="180"/>
    </location>
</feature>
<dbReference type="PATRIC" id="fig|1384056.3.peg.789"/>
<evidence type="ECO:0008006" key="7">
    <source>
        <dbReference type="Google" id="ProtNLM"/>
    </source>
</evidence>
<dbReference type="eggNOG" id="ENOG5032T40">
    <property type="taxonomic scope" value="Bacteria"/>
</dbReference>
<dbReference type="InterPro" id="IPR048295">
    <property type="entry name" value="DUF4785_C"/>
</dbReference>
<dbReference type="STRING" id="1384056.N787_00795"/>
<dbReference type="EMBL" id="AVCK01000012">
    <property type="protein sequence ID" value="KFN46864.1"/>
    <property type="molecule type" value="Genomic_DNA"/>
</dbReference>
<dbReference type="Proteomes" id="UP000029393">
    <property type="component" value="Unassembled WGS sequence"/>
</dbReference>
<dbReference type="Gene3D" id="2.60.120.1370">
    <property type="match status" value="1"/>
</dbReference>
<dbReference type="OrthoDB" id="5935982at2"/>
<reference evidence="5 6" key="1">
    <citation type="submission" date="2013-09" db="EMBL/GenBank/DDBJ databases">
        <title>Genome sequencing of Arenimonas metalli.</title>
        <authorList>
            <person name="Chen F."/>
            <person name="Wang G."/>
        </authorList>
    </citation>
    <scope>NUCLEOTIDE SEQUENCE [LARGE SCALE GENOMIC DNA]</scope>
    <source>
        <strain evidence="5 6">CF5-1</strain>
    </source>
</reference>
<evidence type="ECO:0000313" key="6">
    <source>
        <dbReference type="Proteomes" id="UP000029393"/>
    </source>
</evidence>